<sequence length="238" mass="25241">MFRLKPKVPSINGMSRGIPLAGQVVRYLLRRRGLLALSAAHVAAFTRSRPGLASPDLQFHILPATMDLQAFAARGVMELERSPGLTFAVCQLRPESRGAVEIRSPDATIPPGIQPNYLADALDREVLVSGLRQARDVAAEPALAHLIESELLPGQAAANDDALLDYARAAGGTIYHPVGTCAMGIGPIAVVDPSLRVRGVEGLRVVDASIMPRITSGNTNAPTIMIAEKASDMIRAKA</sequence>
<dbReference type="AlphaFoldDB" id="A0A1H7MW44"/>
<proteinExistence type="inferred from homology"/>
<dbReference type="InterPro" id="IPR007867">
    <property type="entry name" value="GMC_OxRtase_C"/>
</dbReference>
<accession>A0A1H7MW44</accession>
<dbReference type="RefSeq" id="WP_245708335.1">
    <property type="nucleotide sequence ID" value="NZ_FNZZ01000002.1"/>
</dbReference>
<dbReference type="InterPro" id="IPR036188">
    <property type="entry name" value="FAD/NAD-bd_sf"/>
</dbReference>
<comment type="similarity">
    <text evidence="1">Belongs to the GMC oxidoreductase family.</text>
</comment>
<dbReference type="GO" id="GO:0050660">
    <property type="term" value="F:flavin adenine dinucleotide binding"/>
    <property type="evidence" value="ECO:0007669"/>
    <property type="project" value="InterPro"/>
</dbReference>
<dbReference type="SUPFAM" id="SSF54373">
    <property type="entry name" value="FAD-linked reductases, C-terminal domain"/>
    <property type="match status" value="1"/>
</dbReference>
<reference evidence="4" key="1">
    <citation type="submission" date="2016-10" db="EMBL/GenBank/DDBJ databases">
        <authorList>
            <person name="Varghese N."/>
            <person name="Submissions S."/>
        </authorList>
    </citation>
    <scope>NUCLEOTIDE SEQUENCE [LARGE SCALE GENOMIC DNA]</scope>
    <source>
        <strain evidence="4">JS21-1</strain>
    </source>
</reference>
<dbReference type="Gene3D" id="3.30.560.10">
    <property type="entry name" value="Glucose Oxidase, domain 3"/>
    <property type="match status" value="1"/>
</dbReference>
<dbReference type="Pfam" id="PF05199">
    <property type="entry name" value="GMC_oxred_C"/>
    <property type="match status" value="1"/>
</dbReference>
<feature type="domain" description="Glucose-methanol-choline oxidoreductase C-terminal" evidence="2">
    <location>
        <begin position="94"/>
        <end position="227"/>
    </location>
</feature>
<organism evidence="3 4">
    <name type="scientific">Sphingomonas palmae</name>
    <dbReference type="NCBI Taxonomy" id="1855283"/>
    <lineage>
        <taxon>Bacteria</taxon>
        <taxon>Pseudomonadati</taxon>
        <taxon>Pseudomonadota</taxon>
        <taxon>Alphaproteobacteria</taxon>
        <taxon>Sphingomonadales</taxon>
        <taxon>Sphingomonadaceae</taxon>
        <taxon>Sphingomonas</taxon>
    </lineage>
</organism>
<evidence type="ECO:0000259" key="2">
    <source>
        <dbReference type="Pfam" id="PF05199"/>
    </source>
</evidence>
<evidence type="ECO:0000313" key="4">
    <source>
        <dbReference type="Proteomes" id="UP000199214"/>
    </source>
</evidence>
<keyword evidence="4" id="KW-1185">Reference proteome</keyword>
<evidence type="ECO:0000313" key="3">
    <source>
        <dbReference type="EMBL" id="SEL14817.1"/>
    </source>
</evidence>
<protein>
    <submittedName>
        <fullName evidence="3">Choline dehydrogenase</fullName>
    </submittedName>
</protein>
<dbReference type="GO" id="GO:0016614">
    <property type="term" value="F:oxidoreductase activity, acting on CH-OH group of donors"/>
    <property type="evidence" value="ECO:0007669"/>
    <property type="project" value="InterPro"/>
</dbReference>
<dbReference type="Gene3D" id="3.50.50.60">
    <property type="entry name" value="FAD/NAD(P)-binding domain"/>
    <property type="match status" value="1"/>
</dbReference>
<dbReference type="Proteomes" id="UP000199214">
    <property type="component" value="Unassembled WGS sequence"/>
</dbReference>
<dbReference type="InterPro" id="IPR012132">
    <property type="entry name" value="GMC_OxRdtase"/>
</dbReference>
<dbReference type="PANTHER" id="PTHR11552">
    <property type="entry name" value="GLUCOSE-METHANOL-CHOLINE GMC OXIDOREDUCTASE"/>
    <property type="match status" value="1"/>
</dbReference>
<dbReference type="STRING" id="1855283.SAMN05216382_1595"/>
<dbReference type="EMBL" id="FNZZ01000002">
    <property type="protein sequence ID" value="SEL14817.1"/>
    <property type="molecule type" value="Genomic_DNA"/>
</dbReference>
<dbReference type="PANTHER" id="PTHR11552:SF147">
    <property type="entry name" value="CHOLINE DEHYDROGENASE, MITOCHONDRIAL"/>
    <property type="match status" value="1"/>
</dbReference>
<evidence type="ECO:0000256" key="1">
    <source>
        <dbReference type="ARBA" id="ARBA00010790"/>
    </source>
</evidence>
<dbReference type="SUPFAM" id="SSF51905">
    <property type="entry name" value="FAD/NAD(P)-binding domain"/>
    <property type="match status" value="1"/>
</dbReference>
<name>A0A1H7MW44_9SPHN</name>
<gene>
    <name evidence="3" type="ORF">SAMN05216382_1595</name>
</gene>